<accession>A0AAJ2R1D5</accession>
<keyword evidence="4" id="KW-0479">Metal-binding</keyword>
<dbReference type="PANTHER" id="PTHR43787">
    <property type="entry name" value="FEMO COFACTOR BIOSYNTHESIS PROTEIN NIFB-RELATED"/>
    <property type="match status" value="1"/>
</dbReference>
<dbReference type="CDD" id="cd01335">
    <property type="entry name" value="Radical_SAM"/>
    <property type="match status" value="1"/>
</dbReference>
<evidence type="ECO:0000256" key="1">
    <source>
        <dbReference type="ARBA" id="ARBA00001966"/>
    </source>
</evidence>
<dbReference type="SFLD" id="SFLDG01067">
    <property type="entry name" value="SPASM/twitch_domain_containing"/>
    <property type="match status" value="1"/>
</dbReference>
<dbReference type="Proteomes" id="UP001287445">
    <property type="component" value="Unassembled WGS sequence"/>
</dbReference>
<dbReference type="SUPFAM" id="SSF102114">
    <property type="entry name" value="Radical SAM enzymes"/>
    <property type="match status" value="1"/>
</dbReference>
<keyword evidence="2" id="KW-0004">4Fe-4S</keyword>
<evidence type="ECO:0000256" key="5">
    <source>
        <dbReference type="ARBA" id="ARBA00023004"/>
    </source>
</evidence>
<evidence type="ECO:0000256" key="6">
    <source>
        <dbReference type="ARBA" id="ARBA00023014"/>
    </source>
</evidence>
<comment type="caution">
    <text evidence="8">The sequence shown here is derived from an EMBL/GenBank/DDBJ whole genome shotgun (WGS) entry which is preliminary data.</text>
</comment>
<dbReference type="PROSITE" id="PS51918">
    <property type="entry name" value="RADICAL_SAM"/>
    <property type="match status" value="1"/>
</dbReference>
<dbReference type="GO" id="GO:0003824">
    <property type="term" value="F:catalytic activity"/>
    <property type="evidence" value="ECO:0007669"/>
    <property type="project" value="InterPro"/>
</dbReference>
<keyword evidence="5" id="KW-0408">Iron</keyword>
<evidence type="ECO:0000313" key="8">
    <source>
        <dbReference type="EMBL" id="MDX4953538.1"/>
    </source>
</evidence>
<dbReference type="EMBL" id="JAWWMZ010000003">
    <property type="protein sequence ID" value="MDX4953538.1"/>
    <property type="molecule type" value="Genomic_DNA"/>
</dbReference>
<dbReference type="AlphaFoldDB" id="A0AAJ2R1D5"/>
<organism evidence="8 9">
    <name type="scientific">Delftia acidovorans</name>
    <name type="common">Pseudomonas acidovorans</name>
    <name type="synonym">Comamonas acidovorans</name>
    <dbReference type="NCBI Taxonomy" id="80866"/>
    <lineage>
        <taxon>Bacteria</taxon>
        <taxon>Pseudomonadati</taxon>
        <taxon>Pseudomonadota</taxon>
        <taxon>Betaproteobacteria</taxon>
        <taxon>Burkholderiales</taxon>
        <taxon>Comamonadaceae</taxon>
        <taxon>Delftia</taxon>
    </lineage>
</organism>
<evidence type="ECO:0000256" key="4">
    <source>
        <dbReference type="ARBA" id="ARBA00022723"/>
    </source>
</evidence>
<evidence type="ECO:0000259" key="7">
    <source>
        <dbReference type="PROSITE" id="PS51918"/>
    </source>
</evidence>
<feature type="domain" description="Radical SAM core" evidence="7">
    <location>
        <begin position="12"/>
        <end position="250"/>
    </location>
</feature>
<dbReference type="PANTHER" id="PTHR43787:SF3">
    <property type="entry name" value="ARYLSULFATASE REGULATORY PROTEIN"/>
    <property type="match status" value="1"/>
</dbReference>
<sequence>MKNEIHNQLIASVDPKYLELTLLPTEQCNFRCTYCYEDFSIGRMSKKTIDSIKNFLNNRISTLTQLNLQWFGGEPLAAKSIMYEISDFAQKLCIKHKVIFRGSITTNGYLMDMTTVRRLHELSQCSYQISLDGLGPVHNVTRRLASGGGTFDRILENLKAIRDSELSFSVLLRIHLSVDNHESLKDLVKMLRSEFLHDSRFSVFLKPIENLGGPHSKKIRSLNDQDRRSLKNDLEHLLRMDNSERAKSLNNNPQICYASRPNSLVIRADGRVQKCTVLLSDMRNTVGNLTPEGKINLDHSLMGDWMQGYSTGDFKALSCPAIAITQAKTSKTIPIIRIS</sequence>
<dbReference type="Gene3D" id="3.20.20.70">
    <property type="entry name" value="Aldolase class I"/>
    <property type="match status" value="1"/>
</dbReference>
<evidence type="ECO:0000256" key="3">
    <source>
        <dbReference type="ARBA" id="ARBA00022691"/>
    </source>
</evidence>
<dbReference type="Pfam" id="PF04055">
    <property type="entry name" value="Radical_SAM"/>
    <property type="match status" value="1"/>
</dbReference>
<dbReference type="InterPro" id="IPR007197">
    <property type="entry name" value="rSAM"/>
</dbReference>
<dbReference type="InterPro" id="IPR058240">
    <property type="entry name" value="rSAM_sf"/>
</dbReference>
<evidence type="ECO:0000256" key="2">
    <source>
        <dbReference type="ARBA" id="ARBA00022485"/>
    </source>
</evidence>
<keyword evidence="6" id="KW-0411">Iron-sulfur</keyword>
<dbReference type="GO" id="GO:0051539">
    <property type="term" value="F:4 iron, 4 sulfur cluster binding"/>
    <property type="evidence" value="ECO:0007669"/>
    <property type="project" value="UniProtKB-KW"/>
</dbReference>
<gene>
    <name evidence="8" type="ORF">SGN30_08890</name>
</gene>
<comment type="cofactor">
    <cofactor evidence="1">
        <name>[4Fe-4S] cluster</name>
        <dbReference type="ChEBI" id="CHEBI:49883"/>
    </cofactor>
</comment>
<dbReference type="InterPro" id="IPR013785">
    <property type="entry name" value="Aldolase_TIM"/>
</dbReference>
<dbReference type="SFLD" id="SFLDS00029">
    <property type="entry name" value="Radical_SAM"/>
    <property type="match status" value="1"/>
</dbReference>
<protein>
    <submittedName>
        <fullName evidence="8">Radical SAM protein</fullName>
    </submittedName>
</protein>
<keyword evidence="3" id="KW-0949">S-adenosyl-L-methionine</keyword>
<name>A0AAJ2R1D5_DELAC</name>
<dbReference type="RefSeq" id="WP_319073013.1">
    <property type="nucleotide sequence ID" value="NZ_JAWWMZ010000003.1"/>
</dbReference>
<proteinExistence type="predicted"/>
<reference evidence="8" key="1">
    <citation type="submission" date="2023-11" db="EMBL/GenBank/DDBJ databases">
        <title>Identification and selenium tolerance of Delftia acidovorans R3-25.</title>
        <authorList>
            <person name="Zhang S."/>
            <person name="Liu Y."/>
            <person name="Guo Y."/>
        </authorList>
    </citation>
    <scope>NUCLEOTIDE SEQUENCE</scope>
    <source>
        <strain evidence="8">R3-25</strain>
    </source>
</reference>
<evidence type="ECO:0000313" key="9">
    <source>
        <dbReference type="Proteomes" id="UP001287445"/>
    </source>
</evidence>
<dbReference type="GO" id="GO:0046872">
    <property type="term" value="F:metal ion binding"/>
    <property type="evidence" value="ECO:0007669"/>
    <property type="project" value="UniProtKB-KW"/>
</dbReference>